<dbReference type="AlphaFoldDB" id="M5G7Y7"/>
<dbReference type="EMBL" id="JH795857">
    <property type="protein sequence ID" value="EJU04874.1"/>
    <property type="molecule type" value="Genomic_DNA"/>
</dbReference>
<reference evidence="3 4" key="1">
    <citation type="journal article" date="2012" name="Science">
        <title>The Paleozoic origin of enzymatic lignin decomposition reconstructed from 31 fungal genomes.</title>
        <authorList>
            <person name="Floudas D."/>
            <person name="Binder M."/>
            <person name="Riley R."/>
            <person name="Barry K."/>
            <person name="Blanchette R.A."/>
            <person name="Henrissat B."/>
            <person name="Martinez A.T."/>
            <person name="Otillar R."/>
            <person name="Spatafora J.W."/>
            <person name="Yadav J.S."/>
            <person name="Aerts A."/>
            <person name="Benoit I."/>
            <person name="Boyd A."/>
            <person name="Carlson A."/>
            <person name="Copeland A."/>
            <person name="Coutinho P.M."/>
            <person name="de Vries R.P."/>
            <person name="Ferreira P."/>
            <person name="Findley K."/>
            <person name="Foster B."/>
            <person name="Gaskell J."/>
            <person name="Glotzer D."/>
            <person name="Gorecki P."/>
            <person name="Heitman J."/>
            <person name="Hesse C."/>
            <person name="Hori C."/>
            <person name="Igarashi K."/>
            <person name="Jurgens J.A."/>
            <person name="Kallen N."/>
            <person name="Kersten P."/>
            <person name="Kohler A."/>
            <person name="Kuees U."/>
            <person name="Kumar T.K.A."/>
            <person name="Kuo A."/>
            <person name="LaButti K."/>
            <person name="Larrondo L.F."/>
            <person name="Lindquist E."/>
            <person name="Ling A."/>
            <person name="Lombard V."/>
            <person name="Lucas S."/>
            <person name="Lundell T."/>
            <person name="Martin R."/>
            <person name="McLaughlin D.J."/>
            <person name="Morgenstern I."/>
            <person name="Morin E."/>
            <person name="Murat C."/>
            <person name="Nagy L.G."/>
            <person name="Nolan M."/>
            <person name="Ohm R.A."/>
            <person name="Patyshakuliyeva A."/>
            <person name="Rokas A."/>
            <person name="Ruiz-Duenas F.J."/>
            <person name="Sabat G."/>
            <person name="Salamov A."/>
            <person name="Samejima M."/>
            <person name="Schmutz J."/>
            <person name="Slot J.C."/>
            <person name="St John F."/>
            <person name="Stenlid J."/>
            <person name="Sun H."/>
            <person name="Sun S."/>
            <person name="Syed K."/>
            <person name="Tsang A."/>
            <person name="Wiebenga A."/>
            <person name="Young D."/>
            <person name="Pisabarro A."/>
            <person name="Eastwood D.C."/>
            <person name="Martin F."/>
            <person name="Cullen D."/>
            <person name="Grigoriev I.V."/>
            <person name="Hibbett D.S."/>
        </authorList>
    </citation>
    <scope>NUCLEOTIDE SEQUENCE [LARGE SCALE GENOMIC DNA]</scope>
    <source>
        <strain evidence="3 4">DJM-731 SS1</strain>
    </source>
</reference>
<evidence type="ECO:0000313" key="3">
    <source>
        <dbReference type="EMBL" id="EJU04874.1"/>
    </source>
</evidence>
<organism evidence="3 4">
    <name type="scientific">Dacryopinax primogenitus (strain DJM 731)</name>
    <name type="common">Brown rot fungus</name>
    <dbReference type="NCBI Taxonomy" id="1858805"/>
    <lineage>
        <taxon>Eukaryota</taxon>
        <taxon>Fungi</taxon>
        <taxon>Dikarya</taxon>
        <taxon>Basidiomycota</taxon>
        <taxon>Agaricomycotina</taxon>
        <taxon>Dacrymycetes</taxon>
        <taxon>Dacrymycetales</taxon>
        <taxon>Dacrymycetaceae</taxon>
        <taxon>Dacryopinax</taxon>
    </lineage>
</organism>
<feature type="region of interest" description="Disordered" evidence="1">
    <location>
        <begin position="317"/>
        <end position="346"/>
    </location>
</feature>
<feature type="transmembrane region" description="Helical" evidence="2">
    <location>
        <begin position="52"/>
        <end position="72"/>
    </location>
</feature>
<dbReference type="GO" id="GO:0016020">
    <property type="term" value="C:membrane"/>
    <property type="evidence" value="ECO:0007669"/>
    <property type="project" value="UniProtKB-SubCell"/>
</dbReference>
<evidence type="ECO:0000313" key="4">
    <source>
        <dbReference type="Proteomes" id="UP000030653"/>
    </source>
</evidence>
<gene>
    <name evidence="3" type="ORF">DACRYDRAFT_20477</name>
</gene>
<dbReference type="OrthoDB" id="2218151at2759"/>
<proteinExistence type="predicted"/>
<dbReference type="RefSeq" id="XP_040631768.1">
    <property type="nucleotide sequence ID" value="XM_040771941.1"/>
</dbReference>
<dbReference type="STRING" id="1858805.M5G7Y7"/>
<feature type="region of interest" description="Disordered" evidence="1">
    <location>
        <begin position="231"/>
        <end position="301"/>
    </location>
</feature>
<feature type="non-terminal residue" evidence="3">
    <location>
        <position position="346"/>
    </location>
</feature>
<feature type="transmembrane region" description="Helical" evidence="2">
    <location>
        <begin position="179"/>
        <end position="200"/>
    </location>
</feature>
<dbReference type="OMA" id="ARDPPFT"/>
<dbReference type="HOGENOM" id="CLU_702205_0_0_1"/>
<feature type="transmembrane region" description="Helical" evidence="2">
    <location>
        <begin position="124"/>
        <end position="146"/>
    </location>
</feature>
<evidence type="ECO:0000256" key="2">
    <source>
        <dbReference type="SAM" id="Phobius"/>
    </source>
</evidence>
<keyword evidence="2" id="KW-0472">Membrane</keyword>
<sequence length="346" mass="38118">MGVFSDLKDRITSSSSPPRRLARLAPGFQPDEDYNEKPPYTNYTISAHAAQAFFVFLAMCCFASTAAFQAQWKVGPSFLSGFAIFVAVTALILSIYLLVVPFVYWKYDRLKALARPLNEIRVKLILNVAGTIWLLLISFITTISAWTEPGCKDPTQDPHASLGKDFQSSLSGWCTTKKAGAAFFWMCFVGWVVSLSLALLEWRKTKGLRPKDPPFAPPVGTLPEEEAFDARDAEDELSGKPSFTPSDRHSRTDEEDAISPFHDQAYQPSLGRYDPPARPSMDTYGAFSDPAPTGYAPPAQGVSRTMQYADPYAAIRHNLGGEPQGQAGVQMPMPGPPVPPSYESYR</sequence>
<accession>M5G7Y7</accession>
<protein>
    <submittedName>
        <fullName evidence="3">Uncharacterized protein</fullName>
    </submittedName>
</protein>
<name>M5G7Y7_DACPD</name>
<dbReference type="GeneID" id="63687003"/>
<dbReference type="Proteomes" id="UP000030653">
    <property type="component" value="Unassembled WGS sequence"/>
</dbReference>
<keyword evidence="2" id="KW-1133">Transmembrane helix</keyword>
<keyword evidence="2" id="KW-0812">Transmembrane</keyword>
<evidence type="ECO:0000256" key="1">
    <source>
        <dbReference type="SAM" id="MobiDB-lite"/>
    </source>
</evidence>
<feature type="transmembrane region" description="Helical" evidence="2">
    <location>
        <begin position="78"/>
        <end position="104"/>
    </location>
</feature>
<keyword evidence="4" id="KW-1185">Reference proteome</keyword>